<dbReference type="EMBL" id="JBHLYQ010000213">
    <property type="protein sequence ID" value="MFC0082996.1"/>
    <property type="molecule type" value="Genomic_DNA"/>
</dbReference>
<dbReference type="InterPro" id="IPR010920">
    <property type="entry name" value="LSM_dom_sf"/>
</dbReference>
<reference evidence="8 9" key="1">
    <citation type="submission" date="2024-09" db="EMBL/GenBank/DDBJ databases">
        <authorList>
            <person name="Sun Q."/>
            <person name="Mori K."/>
        </authorList>
    </citation>
    <scope>NUCLEOTIDE SEQUENCE [LARGE SCALE GENOMIC DNA]</scope>
    <source>
        <strain evidence="8 9">JCM 15389</strain>
    </source>
</reference>
<dbReference type="Gene3D" id="2.30.30.60">
    <property type="match status" value="1"/>
</dbReference>
<evidence type="ECO:0000256" key="6">
    <source>
        <dbReference type="SAM" id="Phobius"/>
    </source>
</evidence>
<evidence type="ECO:0000256" key="2">
    <source>
        <dbReference type="ARBA" id="ARBA00022692"/>
    </source>
</evidence>
<evidence type="ECO:0000313" key="8">
    <source>
        <dbReference type="EMBL" id="MFC0082996.1"/>
    </source>
</evidence>
<name>A0ABV6C5P4_9ACTN</name>
<keyword evidence="3 6" id="KW-1133">Transmembrane helix</keyword>
<comment type="subcellular location">
    <subcellularLocation>
        <location evidence="1">Membrane</location>
    </subcellularLocation>
</comment>
<evidence type="ECO:0000259" key="7">
    <source>
        <dbReference type="Pfam" id="PF00924"/>
    </source>
</evidence>
<evidence type="ECO:0000256" key="3">
    <source>
        <dbReference type="ARBA" id="ARBA00022989"/>
    </source>
</evidence>
<feature type="non-terminal residue" evidence="8">
    <location>
        <position position="375"/>
    </location>
</feature>
<keyword evidence="2 6" id="KW-0812">Transmembrane</keyword>
<keyword evidence="9" id="KW-1185">Reference proteome</keyword>
<gene>
    <name evidence="8" type="ORF">ACFFRE_12750</name>
</gene>
<dbReference type="InterPro" id="IPR006685">
    <property type="entry name" value="MscS_channel_2nd"/>
</dbReference>
<dbReference type="PANTHER" id="PTHR30566">
    <property type="entry name" value="YNAI-RELATED MECHANOSENSITIVE ION CHANNEL"/>
    <property type="match status" value="1"/>
</dbReference>
<dbReference type="RefSeq" id="WP_377790720.1">
    <property type="nucleotide sequence ID" value="NZ_JBHLYQ010000213.1"/>
</dbReference>
<dbReference type="InterPro" id="IPR023408">
    <property type="entry name" value="MscS_beta-dom_sf"/>
</dbReference>
<feature type="transmembrane region" description="Helical" evidence="6">
    <location>
        <begin position="6"/>
        <end position="29"/>
    </location>
</feature>
<organism evidence="8 9">
    <name type="scientific">Aciditerrimonas ferrireducens</name>
    <dbReference type="NCBI Taxonomy" id="667306"/>
    <lineage>
        <taxon>Bacteria</taxon>
        <taxon>Bacillati</taxon>
        <taxon>Actinomycetota</taxon>
        <taxon>Acidimicrobiia</taxon>
        <taxon>Acidimicrobiales</taxon>
        <taxon>Acidimicrobiaceae</taxon>
        <taxon>Aciditerrimonas</taxon>
    </lineage>
</organism>
<dbReference type="Proteomes" id="UP001589788">
    <property type="component" value="Unassembled WGS sequence"/>
</dbReference>
<feature type="transmembrane region" description="Helical" evidence="6">
    <location>
        <begin position="124"/>
        <end position="145"/>
    </location>
</feature>
<proteinExistence type="predicted"/>
<feature type="region of interest" description="Disordered" evidence="5">
    <location>
        <begin position="329"/>
        <end position="375"/>
    </location>
</feature>
<comment type="caution">
    <text evidence="8">The sequence shown here is derived from an EMBL/GenBank/DDBJ whole genome shotgun (WGS) entry which is preliminary data.</text>
</comment>
<feature type="transmembrane region" description="Helical" evidence="6">
    <location>
        <begin position="50"/>
        <end position="68"/>
    </location>
</feature>
<keyword evidence="4 6" id="KW-0472">Membrane</keyword>
<dbReference type="PANTHER" id="PTHR30566:SF25">
    <property type="entry name" value="INNER MEMBRANE PROTEIN"/>
    <property type="match status" value="1"/>
</dbReference>
<dbReference type="Gene3D" id="1.10.287.1260">
    <property type="match status" value="1"/>
</dbReference>
<evidence type="ECO:0000256" key="4">
    <source>
        <dbReference type="ARBA" id="ARBA00023136"/>
    </source>
</evidence>
<evidence type="ECO:0000313" key="9">
    <source>
        <dbReference type="Proteomes" id="UP001589788"/>
    </source>
</evidence>
<sequence length="375" mass="40296">MPAAAILAVVVAGFVVLDAAALVVVRRSLRAPARALARSVLRHVRRPVQLLVPLVALEIALTAVRLPSQLRSDLLRGVGVLVVLACAFLVVRLTAVLEELLLSHYRTDTPDNLRARQVHTQIQVLRRVVVFAVAVVALAIVLLSIPAVRAAGAGLLASAGIAGVVAGVAAKPTVANVVAGIQIAISQPIRVDDVVVVEGHWGRIEQIALTYVVVRIWDLRRLVLPISYFVEQPFENWTKSRADLIGWVHLEVDFSAPVDELRTELHRILRASPDWDGNVWSLQVTQAGTSTMQLRALMSAKDSSTAWNLQCAVREQLIDFLRRHHPGALPRLRTTAGPDPALEQHAGDEQSARGPAGTLGRLLEGTPPGAAAAAS</sequence>
<protein>
    <submittedName>
        <fullName evidence="8">Mechanosensitive ion channel family protein</fullName>
    </submittedName>
</protein>
<dbReference type="Pfam" id="PF00924">
    <property type="entry name" value="MS_channel_2nd"/>
    <property type="match status" value="1"/>
</dbReference>
<feature type="domain" description="Mechanosensitive ion channel MscS" evidence="7">
    <location>
        <begin position="173"/>
        <end position="239"/>
    </location>
</feature>
<evidence type="ECO:0000256" key="5">
    <source>
        <dbReference type="SAM" id="MobiDB-lite"/>
    </source>
</evidence>
<dbReference type="SUPFAM" id="SSF50182">
    <property type="entry name" value="Sm-like ribonucleoproteins"/>
    <property type="match status" value="1"/>
</dbReference>
<accession>A0ABV6C5P4</accession>
<feature type="transmembrane region" description="Helical" evidence="6">
    <location>
        <begin position="74"/>
        <end position="97"/>
    </location>
</feature>
<evidence type="ECO:0000256" key="1">
    <source>
        <dbReference type="ARBA" id="ARBA00004370"/>
    </source>
</evidence>